<dbReference type="GO" id="GO:0016746">
    <property type="term" value="F:acyltransferase activity"/>
    <property type="evidence" value="ECO:0007669"/>
    <property type="project" value="UniProtKB-KW"/>
</dbReference>
<feature type="compositionally biased region" description="Acidic residues" evidence="1">
    <location>
        <begin position="168"/>
        <end position="186"/>
    </location>
</feature>
<feature type="domain" description="Lipoyl-binding" evidence="2">
    <location>
        <begin position="89"/>
        <end position="129"/>
    </location>
</feature>
<protein>
    <submittedName>
        <fullName evidence="3">Dihydrolipoamide acyltransferase, putative</fullName>
    </submittedName>
</protein>
<feature type="compositionally biased region" description="Basic and acidic residues" evidence="1">
    <location>
        <begin position="24"/>
        <end position="38"/>
    </location>
</feature>
<dbReference type="InterPro" id="IPR000089">
    <property type="entry name" value="Biotin_lipoyl"/>
</dbReference>
<dbReference type="AlphaFoldDB" id="A0A2H6K8L6"/>
<evidence type="ECO:0000313" key="4">
    <source>
        <dbReference type="Proteomes" id="UP000236319"/>
    </source>
</evidence>
<dbReference type="Pfam" id="PF00364">
    <property type="entry name" value="Biotin_lipoyl"/>
    <property type="match status" value="1"/>
</dbReference>
<evidence type="ECO:0000313" key="3">
    <source>
        <dbReference type="EMBL" id="GBE59337.1"/>
    </source>
</evidence>
<dbReference type="SUPFAM" id="SSF51230">
    <property type="entry name" value="Single hybrid motif"/>
    <property type="match status" value="1"/>
</dbReference>
<gene>
    <name evidence="3" type="ORF">BOVATA_008300</name>
</gene>
<dbReference type="EMBL" id="BDSA01000001">
    <property type="protein sequence ID" value="GBE59337.1"/>
    <property type="molecule type" value="Genomic_DNA"/>
</dbReference>
<feature type="region of interest" description="Disordered" evidence="1">
    <location>
        <begin position="165"/>
        <end position="186"/>
    </location>
</feature>
<dbReference type="Proteomes" id="UP000236319">
    <property type="component" value="Unassembled WGS sequence"/>
</dbReference>
<dbReference type="CDD" id="cd06849">
    <property type="entry name" value="lipoyl_domain"/>
    <property type="match status" value="1"/>
</dbReference>
<dbReference type="VEuPathDB" id="PiroplasmaDB:BOVATA_008300"/>
<accession>A0A2H6K8L6</accession>
<dbReference type="OrthoDB" id="333572at2759"/>
<dbReference type="RefSeq" id="XP_028865580.1">
    <property type="nucleotide sequence ID" value="XM_029009747.1"/>
</dbReference>
<dbReference type="GeneID" id="39873107"/>
<sequence>MFDRIASRCVTAAVTRTRSAFQGREARRLSISPRERPSCDGTRPQHIAIRAPTDARSYSTGEERGYLEPRVQQVGTPLNTLDCGTLFIVKVPAIGNGVEHGKIYEWHKRTGDQVELGELICVIETDQVAGVVVETVGNEGKGSKNASLSTAGCKVNVGGDLIIIRQDDEPEEGDEDAEAEDGQEEE</sequence>
<proteinExistence type="predicted"/>
<dbReference type="Gene3D" id="2.40.50.100">
    <property type="match status" value="1"/>
</dbReference>
<reference evidence="3 4" key="1">
    <citation type="journal article" date="2017" name="BMC Genomics">
        <title>Whole-genome assembly of Babesia ovata and comparative genomics between closely related pathogens.</title>
        <authorList>
            <person name="Yamagishi J."/>
            <person name="Asada M."/>
            <person name="Hakimi H."/>
            <person name="Tanaka T.Q."/>
            <person name="Sugimoto C."/>
            <person name="Kawazu S."/>
        </authorList>
    </citation>
    <scope>NUCLEOTIDE SEQUENCE [LARGE SCALE GENOMIC DNA]</scope>
    <source>
        <strain evidence="3 4">Miyake</strain>
    </source>
</reference>
<dbReference type="InterPro" id="IPR011053">
    <property type="entry name" value="Single_hybrid_motif"/>
</dbReference>
<feature type="region of interest" description="Disordered" evidence="1">
    <location>
        <begin position="24"/>
        <end position="44"/>
    </location>
</feature>
<keyword evidence="3" id="KW-0012">Acyltransferase</keyword>
<comment type="caution">
    <text evidence="3">The sequence shown here is derived from an EMBL/GenBank/DDBJ whole genome shotgun (WGS) entry which is preliminary data.</text>
</comment>
<evidence type="ECO:0000256" key="1">
    <source>
        <dbReference type="SAM" id="MobiDB-lite"/>
    </source>
</evidence>
<keyword evidence="4" id="KW-1185">Reference proteome</keyword>
<evidence type="ECO:0000259" key="2">
    <source>
        <dbReference type="Pfam" id="PF00364"/>
    </source>
</evidence>
<keyword evidence="3" id="KW-0808">Transferase</keyword>
<organism evidence="3 4">
    <name type="scientific">Babesia ovata</name>
    <dbReference type="NCBI Taxonomy" id="189622"/>
    <lineage>
        <taxon>Eukaryota</taxon>
        <taxon>Sar</taxon>
        <taxon>Alveolata</taxon>
        <taxon>Apicomplexa</taxon>
        <taxon>Aconoidasida</taxon>
        <taxon>Piroplasmida</taxon>
        <taxon>Babesiidae</taxon>
        <taxon>Babesia</taxon>
    </lineage>
</organism>
<name>A0A2H6K8L6_9APIC</name>